<dbReference type="Gene3D" id="1.10.30.50">
    <property type="match status" value="1"/>
</dbReference>
<name>A0A0F9TIK9_9ZZZZ</name>
<feature type="domain" description="HNH nuclease" evidence="1">
    <location>
        <begin position="57"/>
        <end position="109"/>
    </location>
</feature>
<sequence length="125" mass="14534">MNKTKIELTFSPMEGNKASAETKLKMSLARQGSKNANWKGGLTELVKGIRRSPEFYQWRKAVLERDNHTCQDCGRTEKVDAHHIRSIIDYPEGVFEIDNGLAVCENCHKRHTSWQRLKRKRKVKH</sequence>
<dbReference type="SMART" id="SM00507">
    <property type="entry name" value="HNHc"/>
    <property type="match status" value="1"/>
</dbReference>
<proteinExistence type="predicted"/>
<dbReference type="InterPro" id="IPR002711">
    <property type="entry name" value="HNH"/>
</dbReference>
<dbReference type="GO" id="GO:0003676">
    <property type="term" value="F:nucleic acid binding"/>
    <property type="evidence" value="ECO:0007669"/>
    <property type="project" value="InterPro"/>
</dbReference>
<dbReference type="GO" id="GO:0008270">
    <property type="term" value="F:zinc ion binding"/>
    <property type="evidence" value="ECO:0007669"/>
    <property type="project" value="InterPro"/>
</dbReference>
<dbReference type="EMBL" id="LAZR01000321">
    <property type="protein sequence ID" value="KKN74752.1"/>
    <property type="molecule type" value="Genomic_DNA"/>
</dbReference>
<dbReference type="InterPro" id="IPR003615">
    <property type="entry name" value="HNH_nuc"/>
</dbReference>
<dbReference type="GO" id="GO:0004519">
    <property type="term" value="F:endonuclease activity"/>
    <property type="evidence" value="ECO:0007669"/>
    <property type="project" value="InterPro"/>
</dbReference>
<reference evidence="2" key="1">
    <citation type="journal article" date="2015" name="Nature">
        <title>Complex archaea that bridge the gap between prokaryotes and eukaryotes.</title>
        <authorList>
            <person name="Spang A."/>
            <person name="Saw J.H."/>
            <person name="Jorgensen S.L."/>
            <person name="Zaremba-Niedzwiedzka K."/>
            <person name="Martijn J."/>
            <person name="Lind A.E."/>
            <person name="van Eijk R."/>
            <person name="Schleper C."/>
            <person name="Guy L."/>
            <person name="Ettema T.J."/>
        </authorList>
    </citation>
    <scope>NUCLEOTIDE SEQUENCE</scope>
</reference>
<protein>
    <recommendedName>
        <fullName evidence="1">HNH nuclease domain-containing protein</fullName>
    </recommendedName>
</protein>
<organism evidence="2">
    <name type="scientific">marine sediment metagenome</name>
    <dbReference type="NCBI Taxonomy" id="412755"/>
    <lineage>
        <taxon>unclassified sequences</taxon>
        <taxon>metagenomes</taxon>
        <taxon>ecological metagenomes</taxon>
    </lineage>
</organism>
<evidence type="ECO:0000313" key="2">
    <source>
        <dbReference type="EMBL" id="KKN74752.1"/>
    </source>
</evidence>
<comment type="caution">
    <text evidence="2">The sequence shown here is derived from an EMBL/GenBank/DDBJ whole genome shotgun (WGS) entry which is preliminary data.</text>
</comment>
<dbReference type="AlphaFoldDB" id="A0A0F9TIK9"/>
<accession>A0A0F9TIK9</accession>
<dbReference type="Pfam" id="PF01844">
    <property type="entry name" value="HNH"/>
    <property type="match status" value="1"/>
</dbReference>
<evidence type="ECO:0000259" key="1">
    <source>
        <dbReference type="SMART" id="SM00507"/>
    </source>
</evidence>
<gene>
    <name evidence="2" type="ORF">LCGC14_0387940</name>
</gene>
<dbReference type="CDD" id="cd00085">
    <property type="entry name" value="HNHc"/>
    <property type="match status" value="1"/>
</dbReference>